<protein>
    <submittedName>
        <fullName evidence="1">Uncharacterized protein</fullName>
    </submittedName>
</protein>
<evidence type="ECO:0000313" key="1">
    <source>
        <dbReference type="EMBL" id="CAB1442787.1"/>
    </source>
</evidence>
<dbReference type="EMBL" id="CADEAL010002924">
    <property type="protein sequence ID" value="CAB1442787.1"/>
    <property type="molecule type" value="Genomic_DNA"/>
</dbReference>
<organism evidence="1 2">
    <name type="scientific">Pleuronectes platessa</name>
    <name type="common">European plaice</name>
    <dbReference type="NCBI Taxonomy" id="8262"/>
    <lineage>
        <taxon>Eukaryota</taxon>
        <taxon>Metazoa</taxon>
        <taxon>Chordata</taxon>
        <taxon>Craniata</taxon>
        <taxon>Vertebrata</taxon>
        <taxon>Euteleostomi</taxon>
        <taxon>Actinopterygii</taxon>
        <taxon>Neopterygii</taxon>
        <taxon>Teleostei</taxon>
        <taxon>Neoteleostei</taxon>
        <taxon>Acanthomorphata</taxon>
        <taxon>Carangaria</taxon>
        <taxon>Pleuronectiformes</taxon>
        <taxon>Pleuronectoidei</taxon>
        <taxon>Pleuronectidae</taxon>
        <taxon>Pleuronectes</taxon>
    </lineage>
</organism>
<proteinExistence type="predicted"/>
<evidence type="ECO:0000313" key="2">
    <source>
        <dbReference type="Proteomes" id="UP001153269"/>
    </source>
</evidence>
<dbReference type="AlphaFoldDB" id="A0A9N7V626"/>
<name>A0A9N7V626_PLEPL</name>
<reference evidence="1" key="1">
    <citation type="submission" date="2020-03" db="EMBL/GenBank/DDBJ databases">
        <authorList>
            <person name="Weist P."/>
        </authorList>
    </citation>
    <scope>NUCLEOTIDE SEQUENCE</scope>
</reference>
<gene>
    <name evidence="1" type="ORF">PLEPLA_LOCUS30505</name>
</gene>
<sequence>MDGDQKSFIRMMDSDGRVLMDDQDIALHGRKKPNRVVSGSCPFILLSVTFRIPLGAVFGRISTQHPITLPPHTTISRSCKGSCTEEWAGRSGGDGGPPPPASAKVESFCLAEVPISNNIHAQRRRFQSRLSAYENEGLRARRCGGNVDAGHKGQ</sequence>
<accession>A0A9N7V626</accession>
<dbReference type="Proteomes" id="UP001153269">
    <property type="component" value="Unassembled WGS sequence"/>
</dbReference>
<comment type="caution">
    <text evidence="1">The sequence shown here is derived from an EMBL/GenBank/DDBJ whole genome shotgun (WGS) entry which is preliminary data.</text>
</comment>
<keyword evidence="2" id="KW-1185">Reference proteome</keyword>